<evidence type="ECO:0000256" key="6">
    <source>
        <dbReference type="SAM" id="Phobius"/>
    </source>
</evidence>
<dbReference type="Gene3D" id="1.20.1110.10">
    <property type="entry name" value="Calcium-transporting ATPase, transmembrane domain"/>
    <property type="match status" value="1"/>
</dbReference>
<accession>A0A5H2XR12</accession>
<feature type="transmembrane region" description="Helical" evidence="6">
    <location>
        <begin position="67"/>
        <end position="86"/>
    </location>
</feature>
<evidence type="ECO:0000256" key="2">
    <source>
        <dbReference type="ARBA" id="ARBA00022692"/>
    </source>
</evidence>
<keyword evidence="4 6" id="KW-1133">Transmembrane helix</keyword>
<dbReference type="InterPro" id="IPR023299">
    <property type="entry name" value="ATPase_P-typ_cyto_dom_N"/>
</dbReference>
<keyword evidence="2 6" id="KW-0812">Transmembrane</keyword>
<dbReference type="SUPFAM" id="SSF81660">
    <property type="entry name" value="Metal cation-transporting ATPase, ATP-binding domain N"/>
    <property type="match status" value="1"/>
</dbReference>
<evidence type="ECO:0000256" key="3">
    <source>
        <dbReference type="ARBA" id="ARBA00022842"/>
    </source>
</evidence>
<protein>
    <submittedName>
        <fullName evidence="7">ATPase E1-E2 type family protein / haloacid dehalogenase-like hydrolase family protein</fullName>
    </submittedName>
</protein>
<feature type="transmembrane region" description="Helical" evidence="6">
    <location>
        <begin position="201"/>
        <end position="230"/>
    </location>
</feature>
<evidence type="ECO:0000256" key="4">
    <source>
        <dbReference type="ARBA" id="ARBA00022989"/>
    </source>
</evidence>
<dbReference type="AlphaFoldDB" id="A0A5H2XR12"/>
<evidence type="ECO:0000313" key="7">
    <source>
        <dbReference type="EMBL" id="BBN70273.1"/>
    </source>
</evidence>
<dbReference type="SUPFAM" id="SSF81665">
    <property type="entry name" value="Calcium ATPase, transmembrane domain M"/>
    <property type="match status" value="1"/>
</dbReference>
<dbReference type="InterPro" id="IPR001757">
    <property type="entry name" value="P_typ_ATPase"/>
</dbReference>
<comment type="subcellular location">
    <subcellularLocation>
        <location evidence="1">Membrane</location>
    </subcellularLocation>
</comment>
<dbReference type="GO" id="GO:0005886">
    <property type="term" value="C:plasma membrane"/>
    <property type="evidence" value="ECO:0007669"/>
    <property type="project" value="TreeGrafter"/>
</dbReference>
<name>A0A5H2XR12_PRUDU</name>
<keyword evidence="5 6" id="KW-0472">Membrane</keyword>
<dbReference type="GO" id="GO:0005388">
    <property type="term" value="F:P-type calcium transporter activity"/>
    <property type="evidence" value="ECO:0007669"/>
    <property type="project" value="TreeGrafter"/>
</dbReference>
<proteinExistence type="predicted"/>
<evidence type="ECO:0000256" key="5">
    <source>
        <dbReference type="ARBA" id="ARBA00023136"/>
    </source>
</evidence>
<reference evidence="7" key="1">
    <citation type="journal article" date="2019" name="Science">
        <title>Mutation of a bHLH transcription factor allowed almond domestication.</title>
        <authorList>
            <person name="Sanchez-Perez R."/>
            <person name="Pavan S."/>
            <person name="Mazzeo R."/>
            <person name="Moldovan C."/>
            <person name="Aiese Cigliano R."/>
            <person name="Del Cueto J."/>
            <person name="Ricciardi F."/>
            <person name="Lotti C."/>
            <person name="Ricciardi L."/>
            <person name="Dicenta F."/>
            <person name="Lopez-Marques R.L."/>
            <person name="Lindberg Moller B."/>
        </authorList>
    </citation>
    <scope>NUCLEOTIDE SEQUENCE</scope>
</reference>
<dbReference type="PANTHER" id="PTHR24093">
    <property type="entry name" value="CATION TRANSPORTING ATPASE"/>
    <property type="match status" value="1"/>
</dbReference>
<sequence>MHVSLDEGVKDSNISIRQNSNLPETFFVLVWEALQDLTLIILMVCAVVSIGVGIATEGWPKGMYDGVGILISIVLVVMVTVISDYGQSLQFKDLDREKKRFCSDIVRLSIGDQVPGWVRYNASDNSWYENRMGKIDGNSSERGEDETPLQLKLNGVATIIGKIGLTFVVLTFLVLAVRFLVEKILNNEITDWSSTDAVILLNYFAIALTIIVVAVPEGLPLAVTLSLAFAMKKLMDDRALVRHLSACETMGSTSCICTDKTGTLTTNHMVVNKIWICEKPLDVKGNESKEILSSEISGASSILLQVIFQNTSSEVIKEDGRTSILGTPTESALLEFGLLLGGDFDAVRGEVNILKVEPFNSVRKKMSVLVAHPHGGKRAFCKGASEIVKNITDVINSFASEALRTICLAFKNIDDSSIENDIPDDGYCCEIYCKRTIRTNIFIERIFCSNAKKGSN</sequence>
<feature type="transmembrane region" description="Helical" evidence="6">
    <location>
        <begin position="159"/>
        <end position="181"/>
    </location>
</feature>
<dbReference type="PROSITE" id="PS00154">
    <property type="entry name" value="ATPASE_E1_E2"/>
    <property type="match status" value="1"/>
</dbReference>
<gene>
    <name evidence="7" type="ORF">Prudu_1454S000800</name>
</gene>
<dbReference type="InterPro" id="IPR023298">
    <property type="entry name" value="ATPase_P-typ_TM_dom_sf"/>
</dbReference>
<keyword evidence="7" id="KW-0378">Hydrolase</keyword>
<dbReference type="GO" id="GO:0005524">
    <property type="term" value="F:ATP binding"/>
    <property type="evidence" value="ECO:0007669"/>
    <property type="project" value="InterPro"/>
</dbReference>
<feature type="transmembrane region" description="Helical" evidence="6">
    <location>
        <begin position="37"/>
        <end position="55"/>
    </location>
</feature>
<dbReference type="InterPro" id="IPR018303">
    <property type="entry name" value="ATPase_P-typ_P_site"/>
</dbReference>
<evidence type="ECO:0000256" key="1">
    <source>
        <dbReference type="ARBA" id="ARBA00004370"/>
    </source>
</evidence>
<dbReference type="GO" id="GO:0016887">
    <property type="term" value="F:ATP hydrolysis activity"/>
    <property type="evidence" value="ECO:0007669"/>
    <property type="project" value="InterPro"/>
</dbReference>
<dbReference type="PANTHER" id="PTHR24093:SF462">
    <property type="entry name" value="CALCIUM-TRANSPORTING ATPASE 11, PLASMA MEMBRANE-TYPE-RELATED"/>
    <property type="match status" value="1"/>
</dbReference>
<dbReference type="EMBL" id="AP021791">
    <property type="protein sequence ID" value="BBN70273.1"/>
    <property type="molecule type" value="Genomic_DNA"/>
</dbReference>
<organism evidence="7">
    <name type="scientific">Prunus dulcis</name>
    <name type="common">Almond</name>
    <name type="synonym">Amygdalus dulcis</name>
    <dbReference type="NCBI Taxonomy" id="3755"/>
    <lineage>
        <taxon>Eukaryota</taxon>
        <taxon>Viridiplantae</taxon>
        <taxon>Streptophyta</taxon>
        <taxon>Embryophyta</taxon>
        <taxon>Tracheophyta</taxon>
        <taxon>Spermatophyta</taxon>
        <taxon>Magnoliopsida</taxon>
        <taxon>eudicotyledons</taxon>
        <taxon>Gunneridae</taxon>
        <taxon>Pentapetalae</taxon>
        <taxon>rosids</taxon>
        <taxon>fabids</taxon>
        <taxon>Rosales</taxon>
        <taxon>Rosaceae</taxon>
        <taxon>Amygdaloideae</taxon>
        <taxon>Amygdaleae</taxon>
        <taxon>Prunus</taxon>
    </lineage>
</organism>
<dbReference type="NCBIfam" id="TIGR01494">
    <property type="entry name" value="ATPase_P-type"/>
    <property type="match status" value="1"/>
</dbReference>
<keyword evidence="3" id="KW-0460">Magnesium</keyword>
<dbReference type="Pfam" id="PF13246">
    <property type="entry name" value="Cation_ATPase"/>
    <property type="match status" value="1"/>
</dbReference>
<dbReference type="Gene3D" id="3.40.1110.10">
    <property type="entry name" value="Calcium-transporting ATPase, cytoplasmic domain N"/>
    <property type="match status" value="1"/>
</dbReference>